<accession>A0A0B1ZS25</accession>
<reference evidence="1 2" key="1">
    <citation type="submission" date="2014-10" db="EMBL/GenBank/DDBJ databases">
        <title>Genome sequence of Novosphingobium malaysiense MUSC 273(T).</title>
        <authorList>
            <person name="Lee L.-H."/>
        </authorList>
    </citation>
    <scope>NUCLEOTIDE SEQUENCE [LARGE SCALE GENOMIC DNA]</scope>
    <source>
        <strain evidence="1 2">MUSC 273</strain>
    </source>
</reference>
<evidence type="ECO:0000313" key="2">
    <source>
        <dbReference type="Proteomes" id="UP000031057"/>
    </source>
</evidence>
<gene>
    <name evidence="1" type="ORF">LK12_03685</name>
</gene>
<name>A0A0B1ZS25_9SPHN</name>
<dbReference type="AlphaFoldDB" id="A0A0B1ZS25"/>
<keyword evidence="2" id="KW-1185">Reference proteome</keyword>
<dbReference type="Proteomes" id="UP000031057">
    <property type="component" value="Unassembled WGS sequence"/>
</dbReference>
<dbReference type="STRING" id="1348853.LK12_03685"/>
<dbReference type="EMBL" id="JTDI01000001">
    <property type="protein sequence ID" value="KHK93396.1"/>
    <property type="molecule type" value="Genomic_DNA"/>
</dbReference>
<protein>
    <submittedName>
        <fullName evidence="1">Uncharacterized protein</fullName>
    </submittedName>
</protein>
<evidence type="ECO:0000313" key="1">
    <source>
        <dbReference type="EMBL" id="KHK93396.1"/>
    </source>
</evidence>
<comment type="caution">
    <text evidence="1">The sequence shown here is derived from an EMBL/GenBank/DDBJ whole genome shotgun (WGS) entry which is preliminary data.</text>
</comment>
<organism evidence="1 2">
    <name type="scientific">Novosphingobium malaysiense</name>
    <dbReference type="NCBI Taxonomy" id="1348853"/>
    <lineage>
        <taxon>Bacteria</taxon>
        <taxon>Pseudomonadati</taxon>
        <taxon>Pseudomonadota</taxon>
        <taxon>Alphaproteobacteria</taxon>
        <taxon>Sphingomonadales</taxon>
        <taxon>Sphingomonadaceae</taxon>
        <taxon>Novosphingobium</taxon>
    </lineage>
</organism>
<sequence length="111" mass="12772">MAIPLLTFSWASDHWSDARRTSGSRRRCGQFRQDRGGPGLIGRTKHRYDLAQHSGFRRLADGLRRVMAMAMRTGAVLLRASVVIARLVMLFELRCDRGLSRAFDRFRHRCP</sequence>
<proteinExistence type="predicted"/>